<accession>A0A1R2B1N7</accession>
<proteinExistence type="predicted"/>
<evidence type="ECO:0000313" key="3">
    <source>
        <dbReference type="Proteomes" id="UP000187209"/>
    </source>
</evidence>
<keyword evidence="1" id="KW-0175">Coiled coil</keyword>
<comment type="caution">
    <text evidence="2">The sequence shown here is derived from an EMBL/GenBank/DDBJ whole genome shotgun (WGS) entry which is preliminary data.</text>
</comment>
<protein>
    <recommendedName>
        <fullName evidence="4">EF-hand domain-containing protein</fullName>
    </recommendedName>
</protein>
<dbReference type="PANTHER" id="PTHR35381:SF1">
    <property type="entry name" value="EF-HAND DOMAIN-CONTAINING PROTEIN"/>
    <property type="match status" value="1"/>
</dbReference>
<gene>
    <name evidence="2" type="ORF">SteCoe_31376</name>
</gene>
<dbReference type="AlphaFoldDB" id="A0A1R2B1N7"/>
<reference evidence="2 3" key="1">
    <citation type="submission" date="2016-11" db="EMBL/GenBank/DDBJ databases">
        <title>The macronuclear genome of Stentor coeruleus: a giant cell with tiny introns.</title>
        <authorList>
            <person name="Slabodnick M."/>
            <person name="Ruby J.G."/>
            <person name="Reiff S.B."/>
            <person name="Swart E.C."/>
            <person name="Gosai S."/>
            <person name="Prabakaran S."/>
            <person name="Witkowska E."/>
            <person name="Larue G.E."/>
            <person name="Fisher S."/>
            <person name="Freeman R.M."/>
            <person name="Gunawardena J."/>
            <person name="Chu W."/>
            <person name="Stover N.A."/>
            <person name="Gregory B.D."/>
            <person name="Nowacki M."/>
            <person name="Derisi J."/>
            <person name="Roy S.W."/>
            <person name="Marshall W.F."/>
            <person name="Sood P."/>
        </authorList>
    </citation>
    <scope>NUCLEOTIDE SEQUENCE [LARGE SCALE GENOMIC DNA]</scope>
    <source>
        <strain evidence="2">WM001</strain>
    </source>
</reference>
<keyword evidence="3" id="KW-1185">Reference proteome</keyword>
<dbReference type="PANTHER" id="PTHR35381">
    <property type="entry name" value="EF-HAND DOMAIN-CONTAINING PROTEIN"/>
    <property type="match status" value="1"/>
</dbReference>
<feature type="coiled-coil region" evidence="1">
    <location>
        <begin position="183"/>
        <end position="210"/>
    </location>
</feature>
<name>A0A1R2B1N7_9CILI</name>
<evidence type="ECO:0000256" key="1">
    <source>
        <dbReference type="SAM" id="Coils"/>
    </source>
</evidence>
<evidence type="ECO:0008006" key="4">
    <source>
        <dbReference type="Google" id="ProtNLM"/>
    </source>
</evidence>
<dbReference type="Proteomes" id="UP000187209">
    <property type="component" value="Unassembled WGS sequence"/>
</dbReference>
<dbReference type="EMBL" id="MPUH01001071">
    <property type="protein sequence ID" value="OMJ70605.1"/>
    <property type="molecule type" value="Genomic_DNA"/>
</dbReference>
<organism evidence="2 3">
    <name type="scientific">Stentor coeruleus</name>
    <dbReference type="NCBI Taxonomy" id="5963"/>
    <lineage>
        <taxon>Eukaryota</taxon>
        <taxon>Sar</taxon>
        <taxon>Alveolata</taxon>
        <taxon>Ciliophora</taxon>
        <taxon>Postciliodesmatophora</taxon>
        <taxon>Heterotrichea</taxon>
        <taxon>Heterotrichida</taxon>
        <taxon>Stentoridae</taxon>
        <taxon>Stentor</taxon>
    </lineage>
</organism>
<evidence type="ECO:0000313" key="2">
    <source>
        <dbReference type="EMBL" id="OMJ70605.1"/>
    </source>
</evidence>
<sequence length="218" mass="25707">MSSKSEVFSLKIEISPGKREYLKIYEDDEPEEVAHNFCQQFKLDCKFEEGLSNLIEFHIDNIIESETSRYRTTLGRKNDLSFESHQYIKKPDMLEDRNKLDLYYALFDELSDPCLNTMSYESLDTEKLPKSVCRILEPLFDELQESKESITFSEFTRAMDVLLKTLTARDRILLLNNYLEGAYKVKNLKKQELREQLENLKTLKHLQSLQPYPVKSKP</sequence>